<evidence type="ECO:0000313" key="2">
    <source>
        <dbReference type="Proteomes" id="UP000242637"/>
    </source>
</evidence>
<name>A0A239VDN3_9MICO</name>
<dbReference type="KEGG" id="dco:SAMEA4475696_0807"/>
<proteinExistence type="predicted"/>
<protein>
    <submittedName>
        <fullName evidence="1">Uncharacterized protein</fullName>
    </submittedName>
</protein>
<dbReference type="RefSeq" id="WP_154657703.1">
    <property type="nucleotide sequence ID" value="NZ_LT906453.1"/>
</dbReference>
<organism evidence="1 2">
    <name type="scientific">Dermatophilus congolensis</name>
    <dbReference type="NCBI Taxonomy" id="1863"/>
    <lineage>
        <taxon>Bacteria</taxon>
        <taxon>Bacillati</taxon>
        <taxon>Actinomycetota</taxon>
        <taxon>Actinomycetes</taxon>
        <taxon>Micrococcales</taxon>
        <taxon>Dermatophilaceae</taxon>
        <taxon>Dermatophilus</taxon>
    </lineage>
</organism>
<gene>
    <name evidence="1" type="ORF">SAMEA4475696_00807</name>
</gene>
<dbReference type="GeneID" id="63460567"/>
<dbReference type="AlphaFoldDB" id="A0A239VDN3"/>
<evidence type="ECO:0000313" key="1">
    <source>
        <dbReference type="EMBL" id="SNV19768.1"/>
    </source>
</evidence>
<dbReference type="PROSITE" id="PS51257">
    <property type="entry name" value="PROKAR_LIPOPROTEIN"/>
    <property type="match status" value="1"/>
</dbReference>
<keyword evidence="2" id="KW-1185">Reference proteome</keyword>
<sequence length="152" mass="15729">MVSEKTLRAICGVRYVCVALLVWVAVTGCARSAVPPESDDPDSAATMVAGNLMPALGPEDATRVSDAVIHTCEVSPAGRAVVEATVRNSGSATATFVASVEVMHQGKRVDSLALIASGVEPGRQVRKRGQGVRTDLVKPVQCRVTGVDSVTG</sequence>
<reference evidence="1 2" key="1">
    <citation type="submission" date="2017-06" db="EMBL/GenBank/DDBJ databases">
        <authorList>
            <consortium name="Pathogen Informatics"/>
        </authorList>
    </citation>
    <scope>NUCLEOTIDE SEQUENCE [LARGE SCALE GENOMIC DNA]</scope>
    <source>
        <strain evidence="1 2">NCTC13039</strain>
    </source>
</reference>
<dbReference type="Proteomes" id="UP000242637">
    <property type="component" value="Chromosome 1"/>
</dbReference>
<accession>A0A239VDN3</accession>
<dbReference type="EMBL" id="LT906453">
    <property type="protein sequence ID" value="SNV19768.1"/>
    <property type="molecule type" value="Genomic_DNA"/>
</dbReference>